<dbReference type="AlphaFoldDB" id="A0AAV9XN09"/>
<sequence>MRYNARIISTCLVVASVVTSTLALPLSDVEECSAETQVISKRDADAQLDLPQAVLDYSEDVATSSPESHEIQKRGLEKRTLWSLAQRILGKACSTKSAKQEADLMNASIQSNNGVSQQGSIAPENEVPASMASSYEVIEEVPGNNVPVNNAPAMDLSQSMVNGGGNSQPARLVQRPVYPLQRQSLEPIQEIPKAEDRESDIDSVTGSLRESLSGNHLYPSQQAREFYKDPSLWGSQNSIQDEAQADNGNKLGTSVIQPQISLPDDDPFDIVDEDLPSKFKKATGLTGTYFFNVNVSDVLLNQRFEGNRRGTMMGRRGGDRRHHDGPPKKPGIISRFWNGKPKEQMNSGGMNYNVPQYRPVPEIIDNPNWLVNPADRLYELEQNRRAQAKLEAELRELQAQEDLRKQDLYDEMYPEGEAVNPMAMSQALGAQNTPVSQSIVDPMALSQTLNANTPLSQSSGINPMAVSQPLKVPTTPLSGSGAIDPMALSQALGPNTPISQSSGNLDPLAVAQIRSPAENGPTGQIITEEESSILQESVDPLNQATIFNPVDQAAVFGVPAGRIDPQNDILYPNPGPGQSEKAPTEYQSFGDPSFQDDIYSIKDANETGDFGGNVMDQSGNLGVSQIIPADLRQPVVQQQITDVVAEDDAEYNSDGSRDPDEYDVDLLQSDVVPAGANSMGFSFANPGRGGGQ</sequence>
<evidence type="ECO:0000313" key="5">
    <source>
        <dbReference type="Proteomes" id="UP001365542"/>
    </source>
</evidence>
<evidence type="ECO:0000256" key="3">
    <source>
        <dbReference type="SAM" id="SignalP"/>
    </source>
</evidence>
<organism evidence="4 5">
    <name type="scientific">Orbilia ellipsospora</name>
    <dbReference type="NCBI Taxonomy" id="2528407"/>
    <lineage>
        <taxon>Eukaryota</taxon>
        <taxon>Fungi</taxon>
        <taxon>Dikarya</taxon>
        <taxon>Ascomycota</taxon>
        <taxon>Pezizomycotina</taxon>
        <taxon>Orbiliomycetes</taxon>
        <taxon>Orbiliales</taxon>
        <taxon>Orbiliaceae</taxon>
        <taxon>Orbilia</taxon>
    </lineage>
</organism>
<feature type="region of interest" description="Disordered" evidence="2">
    <location>
        <begin position="477"/>
        <end position="504"/>
    </location>
</feature>
<feature type="coiled-coil region" evidence="1">
    <location>
        <begin position="380"/>
        <end position="407"/>
    </location>
</feature>
<comment type="caution">
    <text evidence="4">The sequence shown here is derived from an EMBL/GenBank/DDBJ whole genome shotgun (WGS) entry which is preliminary data.</text>
</comment>
<feature type="compositionally biased region" description="Polar residues" evidence="2">
    <location>
        <begin position="492"/>
        <end position="504"/>
    </location>
</feature>
<protein>
    <recommendedName>
        <fullName evidence="6">Secreted protein</fullName>
    </recommendedName>
</protein>
<evidence type="ECO:0000313" key="4">
    <source>
        <dbReference type="EMBL" id="KAK6542981.1"/>
    </source>
</evidence>
<feature type="signal peptide" evidence="3">
    <location>
        <begin position="1"/>
        <end position="23"/>
    </location>
</feature>
<dbReference type="Proteomes" id="UP001365542">
    <property type="component" value="Unassembled WGS sequence"/>
</dbReference>
<dbReference type="EMBL" id="JAVHJO010000002">
    <property type="protein sequence ID" value="KAK6542981.1"/>
    <property type="molecule type" value="Genomic_DNA"/>
</dbReference>
<reference evidence="4 5" key="1">
    <citation type="submission" date="2019-10" db="EMBL/GenBank/DDBJ databases">
        <authorList>
            <person name="Palmer J.M."/>
        </authorList>
    </citation>
    <scope>NUCLEOTIDE SEQUENCE [LARGE SCALE GENOMIC DNA]</scope>
    <source>
        <strain evidence="4 5">TWF694</strain>
    </source>
</reference>
<keyword evidence="3" id="KW-0732">Signal</keyword>
<feature type="chain" id="PRO_5043519231" description="Secreted protein" evidence="3">
    <location>
        <begin position="24"/>
        <end position="692"/>
    </location>
</feature>
<evidence type="ECO:0008006" key="6">
    <source>
        <dbReference type="Google" id="ProtNLM"/>
    </source>
</evidence>
<gene>
    <name evidence="4" type="ORF">TWF694_006913</name>
</gene>
<name>A0AAV9XN09_9PEZI</name>
<evidence type="ECO:0000256" key="1">
    <source>
        <dbReference type="SAM" id="Coils"/>
    </source>
</evidence>
<feature type="region of interest" description="Disordered" evidence="2">
    <location>
        <begin position="149"/>
        <end position="206"/>
    </location>
</feature>
<proteinExistence type="predicted"/>
<keyword evidence="1" id="KW-0175">Coiled coil</keyword>
<feature type="region of interest" description="Disordered" evidence="2">
    <location>
        <begin position="309"/>
        <end position="331"/>
    </location>
</feature>
<evidence type="ECO:0000256" key="2">
    <source>
        <dbReference type="SAM" id="MobiDB-lite"/>
    </source>
</evidence>
<keyword evidence="5" id="KW-1185">Reference proteome</keyword>
<accession>A0AAV9XN09</accession>